<dbReference type="Proteomes" id="UP001634007">
    <property type="component" value="Unassembled WGS sequence"/>
</dbReference>
<dbReference type="PANTHER" id="PTHR33138:SF30">
    <property type="entry name" value="LEAF RUST 10 DISEASE-RESISTANCE LOCUS RECEPTOR-LIKE PROTEIN KINASE-LIKE 2.7"/>
    <property type="match status" value="1"/>
</dbReference>
<evidence type="ECO:0000256" key="5">
    <source>
        <dbReference type="ARBA" id="ARBA00023136"/>
    </source>
</evidence>
<keyword evidence="2" id="KW-0812">Transmembrane</keyword>
<accession>A0ABD3IKG7</accession>
<evidence type="ECO:0000256" key="3">
    <source>
        <dbReference type="ARBA" id="ARBA00022729"/>
    </source>
</evidence>
<gene>
    <name evidence="8" type="ORF">ACJRO7_006908</name>
</gene>
<dbReference type="GO" id="GO:0016020">
    <property type="term" value="C:membrane"/>
    <property type="evidence" value="ECO:0007669"/>
    <property type="project" value="UniProtKB-SubCell"/>
</dbReference>
<keyword evidence="3 6" id="KW-0732">Signal</keyword>
<feature type="domain" description="Wall-associated receptor kinase galacturonan-binding" evidence="7">
    <location>
        <begin position="24"/>
        <end position="76"/>
    </location>
</feature>
<dbReference type="AlphaFoldDB" id="A0ABD3IKG7"/>
<evidence type="ECO:0000313" key="8">
    <source>
        <dbReference type="EMBL" id="KAL3715088.1"/>
    </source>
</evidence>
<evidence type="ECO:0000256" key="2">
    <source>
        <dbReference type="ARBA" id="ARBA00022692"/>
    </source>
</evidence>
<organism evidence="8 9">
    <name type="scientific">Eucalyptus globulus</name>
    <name type="common">Tasmanian blue gum</name>
    <dbReference type="NCBI Taxonomy" id="34317"/>
    <lineage>
        <taxon>Eukaryota</taxon>
        <taxon>Viridiplantae</taxon>
        <taxon>Streptophyta</taxon>
        <taxon>Embryophyta</taxon>
        <taxon>Tracheophyta</taxon>
        <taxon>Spermatophyta</taxon>
        <taxon>Magnoliopsida</taxon>
        <taxon>eudicotyledons</taxon>
        <taxon>Gunneridae</taxon>
        <taxon>Pentapetalae</taxon>
        <taxon>rosids</taxon>
        <taxon>malvids</taxon>
        <taxon>Myrtales</taxon>
        <taxon>Myrtaceae</taxon>
        <taxon>Myrtoideae</taxon>
        <taxon>Eucalypteae</taxon>
        <taxon>Eucalyptus</taxon>
    </lineage>
</organism>
<dbReference type="PANTHER" id="PTHR33138">
    <property type="entry name" value="OS01G0690200 PROTEIN"/>
    <property type="match status" value="1"/>
</dbReference>
<reference evidence="8 9" key="1">
    <citation type="submission" date="2024-11" db="EMBL/GenBank/DDBJ databases">
        <title>Chromosome-level genome assembly of Eucalyptus globulus Labill. provides insights into its genome evolution.</title>
        <authorList>
            <person name="Li X."/>
        </authorList>
    </citation>
    <scope>NUCLEOTIDE SEQUENCE [LARGE SCALE GENOMIC DNA]</scope>
    <source>
        <strain evidence="8">CL2024</strain>
        <tissue evidence="8">Fresh tender leaves</tissue>
    </source>
</reference>
<name>A0ABD3IKG7_EUCGL</name>
<keyword evidence="5" id="KW-0472">Membrane</keyword>
<feature type="chain" id="PRO_5044878944" description="Wall-associated receptor kinase galacturonan-binding domain-containing protein" evidence="6">
    <location>
        <begin position="19"/>
        <end position="259"/>
    </location>
</feature>
<comment type="subcellular location">
    <subcellularLocation>
        <location evidence="1">Membrane</location>
        <topology evidence="1">Single-pass membrane protein</topology>
    </subcellularLocation>
</comment>
<dbReference type="EMBL" id="JBJKBG010000011">
    <property type="protein sequence ID" value="KAL3715088.1"/>
    <property type="molecule type" value="Genomic_DNA"/>
</dbReference>
<evidence type="ECO:0000259" key="7">
    <source>
        <dbReference type="Pfam" id="PF13947"/>
    </source>
</evidence>
<dbReference type="InterPro" id="IPR025287">
    <property type="entry name" value="WAK_GUB"/>
</dbReference>
<comment type="caution">
    <text evidence="8">The sequence shown here is derived from an EMBL/GenBank/DDBJ whole genome shotgun (WGS) entry which is preliminary data.</text>
</comment>
<keyword evidence="4" id="KW-1133">Transmembrane helix</keyword>
<evidence type="ECO:0000313" key="9">
    <source>
        <dbReference type="Proteomes" id="UP001634007"/>
    </source>
</evidence>
<evidence type="ECO:0000256" key="1">
    <source>
        <dbReference type="ARBA" id="ARBA00004167"/>
    </source>
</evidence>
<evidence type="ECO:0000256" key="4">
    <source>
        <dbReference type="ARBA" id="ARBA00022989"/>
    </source>
</evidence>
<dbReference type="Pfam" id="PF13947">
    <property type="entry name" value="GUB_WAK_bind"/>
    <property type="match status" value="1"/>
</dbReference>
<proteinExistence type="predicted"/>
<keyword evidence="9" id="KW-1185">Reference proteome</keyword>
<evidence type="ECO:0000256" key="6">
    <source>
        <dbReference type="SAM" id="SignalP"/>
    </source>
</evidence>
<feature type="signal peptide" evidence="6">
    <location>
        <begin position="1"/>
        <end position="18"/>
    </location>
</feature>
<protein>
    <recommendedName>
        <fullName evidence="7">Wall-associated receptor kinase galacturonan-binding domain-containing protein</fullName>
    </recommendedName>
</protein>
<sequence length="259" mass="29895">MEPFPLLLIIQAVISCYARNNHPCNPSTCGEVGNIRYPFRLKDELKGCSDWRFELACEDNRTMLYSSNGRYLVKSICPYSCRGSIDWDSGHMEVVDVGLQEGNYSSLPLHQLMPPNFSDEDHERFFSSYGTKVTIVSCSKQVRSRLYVNTEPCIVMEGYYSYAVIFAWASNIEDSCTITRSIYAAEYLLYKAFSWENPTISYNDIHNAMADGFNFTYSVPQMKTYDLCFLGLRYLGSRCTSYDYCKYAFPLRYFTRSIC</sequence>